<protein>
    <submittedName>
        <fullName evidence="7">DoxX family membrane protein</fullName>
    </submittedName>
</protein>
<sequence>MLPLTALFLQLAVAGIFLASGLAKVRGRDNETTWAVLAERLRLTRLPVRTASAAHSAVELAIGLVLLTGTWARVPALAAATALFAAFTLLALYSARAGTAVPCSCFGRARTDLGWPHVWRNLALTCAAAAGLGCAWASAGAPPASWGEIGLAAAAAAAVTAATVSFDDLVDLFAAGTGERPGARTPRS</sequence>
<reference evidence="7 8" key="1">
    <citation type="submission" date="2021-05" db="EMBL/GenBank/DDBJ databases">
        <title>Direct Submission.</title>
        <authorList>
            <person name="Li K."/>
            <person name="Gao J."/>
        </authorList>
    </citation>
    <scope>NUCLEOTIDE SEQUENCE [LARGE SCALE GENOMIC DNA]</scope>
    <source>
        <strain evidence="7 8">Mg02</strain>
    </source>
</reference>
<feature type="domain" description="Methylamine utilisation protein MauE" evidence="6">
    <location>
        <begin position="5"/>
        <end position="132"/>
    </location>
</feature>
<keyword evidence="3 5" id="KW-1133">Transmembrane helix</keyword>
<organism evidence="7 8">
    <name type="scientific">Nocardiopsis changdeensis</name>
    <dbReference type="NCBI Taxonomy" id="2831969"/>
    <lineage>
        <taxon>Bacteria</taxon>
        <taxon>Bacillati</taxon>
        <taxon>Actinomycetota</taxon>
        <taxon>Actinomycetes</taxon>
        <taxon>Streptosporangiales</taxon>
        <taxon>Nocardiopsidaceae</taxon>
        <taxon>Nocardiopsis</taxon>
    </lineage>
</organism>
<evidence type="ECO:0000259" key="6">
    <source>
        <dbReference type="Pfam" id="PF07291"/>
    </source>
</evidence>
<comment type="subcellular location">
    <subcellularLocation>
        <location evidence="1">Membrane</location>
        <topology evidence="1">Multi-pass membrane protein</topology>
    </subcellularLocation>
</comment>
<dbReference type="Pfam" id="PF07291">
    <property type="entry name" value="MauE"/>
    <property type="match status" value="1"/>
</dbReference>
<keyword evidence="8" id="KW-1185">Reference proteome</keyword>
<proteinExistence type="predicted"/>
<gene>
    <name evidence="7" type="ORF">KGD84_16965</name>
</gene>
<evidence type="ECO:0000256" key="4">
    <source>
        <dbReference type="ARBA" id="ARBA00023136"/>
    </source>
</evidence>
<keyword evidence="2 5" id="KW-0812">Transmembrane</keyword>
<dbReference type="Proteomes" id="UP000676079">
    <property type="component" value="Chromosome"/>
</dbReference>
<dbReference type="EMBL" id="CP074133">
    <property type="protein sequence ID" value="QUX20228.1"/>
    <property type="molecule type" value="Genomic_DNA"/>
</dbReference>
<evidence type="ECO:0000256" key="3">
    <source>
        <dbReference type="ARBA" id="ARBA00022989"/>
    </source>
</evidence>
<keyword evidence="4 5" id="KW-0472">Membrane</keyword>
<dbReference type="RefSeq" id="WP_220561422.1">
    <property type="nucleotide sequence ID" value="NZ_CP074133.1"/>
</dbReference>
<evidence type="ECO:0000256" key="5">
    <source>
        <dbReference type="SAM" id="Phobius"/>
    </source>
</evidence>
<dbReference type="InterPro" id="IPR009908">
    <property type="entry name" value="Methylamine_util_MauE"/>
</dbReference>
<feature type="transmembrane region" description="Helical" evidence="5">
    <location>
        <begin position="47"/>
        <end position="67"/>
    </location>
</feature>
<name>A0ABX8BIK6_9ACTN</name>
<feature type="transmembrane region" description="Helical" evidence="5">
    <location>
        <begin position="74"/>
        <end position="95"/>
    </location>
</feature>
<accession>A0ABX8BIK6</accession>
<evidence type="ECO:0000313" key="8">
    <source>
        <dbReference type="Proteomes" id="UP000676079"/>
    </source>
</evidence>
<evidence type="ECO:0000256" key="2">
    <source>
        <dbReference type="ARBA" id="ARBA00022692"/>
    </source>
</evidence>
<evidence type="ECO:0000313" key="7">
    <source>
        <dbReference type="EMBL" id="QUX20228.1"/>
    </source>
</evidence>
<evidence type="ECO:0000256" key="1">
    <source>
        <dbReference type="ARBA" id="ARBA00004141"/>
    </source>
</evidence>